<proteinExistence type="inferred from homology"/>
<evidence type="ECO:0000256" key="2">
    <source>
        <dbReference type="SAM" id="Phobius"/>
    </source>
</evidence>
<keyword evidence="2" id="KW-1133">Transmembrane helix</keyword>
<dbReference type="GO" id="GO:0004175">
    <property type="term" value="F:endopeptidase activity"/>
    <property type="evidence" value="ECO:0007669"/>
    <property type="project" value="UniProtKB-ARBA"/>
</dbReference>
<accession>A0A1E5G8V9</accession>
<dbReference type="AlphaFoldDB" id="A0A1E5G8V9"/>
<keyword evidence="2" id="KW-0472">Membrane</keyword>
<evidence type="ECO:0000313" key="5">
    <source>
        <dbReference type="Proteomes" id="UP000095094"/>
    </source>
</evidence>
<feature type="transmembrane region" description="Helical" evidence="2">
    <location>
        <begin position="186"/>
        <end position="204"/>
    </location>
</feature>
<name>A0A1E5G8V9_9ENTE</name>
<feature type="transmembrane region" description="Helical" evidence="2">
    <location>
        <begin position="12"/>
        <end position="29"/>
    </location>
</feature>
<dbReference type="Proteomes" id="UP000095094">
    <property type="component" value="Unassembled WGS sequence"/>
</dbReference>
<keyword evidence="5" id="KW-1185">Reference proteome</keyword>
<evidence type="ECO:0000259" key="3">
    <source>
        <dbReference type="Pfam" id="PF02517"/>
    </source>
</evidence>
<dbReference type="OrthoDB" id="2990933at2"/>
<gene>
    <name evidence="4" type="ORF">BCR25_11320</name>
</gene>
<organism evidence="4 5">
    <name type="scientific">Enterococcus termitis</name>
    <dbReference type="NCBI Taxonomy" id="332950"/>
    <lineage>
        <taxon>Bacteria</taxon>
        <taxon>Bacillati</taxon>
        <taxon>Bacillota</taxon>
        <taxon>Bacilli</taxon>
        <taxon>Lactobacillales</taxon>
        <taxon>Enterococcaceae</taxon>
        <taxon>Enterococcus</taxon>
    </lineage>
</organism>
<feature type="transmembrane region" description="Helical" evidence="2">
    <location>
        <begin position="101"/>
        <end position="123"/>
    </location>
</feature>
<sequence>METNETLHSTNSRLFGGALLLLLGFYGLMSFSWAWWGLFIGGALAWILAFGSSSKQAFKAPRKLWLIPAAVISYFVIGILIGLLSQALGFNWVANPASGNLGAIIFMIPFMLMGEELLGIGVLEGGLSKGLSLTASTLVSAVVFGLLHIPAYWDGSFFSTLLHVLLLQSVARLILNLVYLKSGRSIWASWIAHLLIDLIALSIGS</sequence>
<comment type="caution">
    <text evidence="4">The sequence shown here is derived from an EMBL/GenBank/DDBJ whole genome shotgun (WGS) entry which is preliminary data.</text>
</comment>
<evidence type="ECO:0000256" key="1">
    <source>
        <dbReference type="ARBA" id="ARBA00009067"/>
    </source>
</evidence>
<dbReference type="RefSeq" id="WP_069664843.1">
    <property type="nucleotide sequence ID" value="NZ_JBHUJJ010000001.1"/>
</dbReference>
<dbReference type="GO" id="GO:0080120">
    <property type="term" value="P:CAAX-box protein maturation"/>
    <property type="evidence" value="ECO:0007669"/>
    <property type="project" value="UniProtKB-ARBA"/>
</dbReference>
<feature type="transmembrane region" description="Helical" evidence="2">
    <location>
        <begin position="64"/>
        <end position="89"/>
    </location>
</feature>
<dbReference type="EMBL" id="MIJY01000045">
    <property type="protein sequence ID" value="OEG09153.1"/>
    <property type="molecule type" value="Genomic_DNA"/>
</dbReference>
<feature type="domain" description="CAAX prenyl protease 2/Lysostaphin resistance protein A-like" evidence="3">
    <location>
        <begin position="101"/>
        <end position="199"/>
    </location>
</feature>
<feature type="transmembrane region" description="Helical" evidence="2">
    <location>
        <begin position="157"/>
        <end position="179"/>
    </location>
</feature>
<protein>
    <recommendedName>
        <fullName evidence="3">CAAX prenyl protease 2/Lysostaphin resistance protein A-like domain-containing protein</fullName>
    </recommendedName>
</protein>
<evidence type="ECO:0000313" key="4">
    <source>
        <dbReference type="EMBL" id="OEG09153.1"/>
    </source>
</evidence>
<feature type="transmembrane region" description="Helical" evidence="2">
    <location>
        <begin position="130"/>
        <end position="151"/>
    </location>
</feature>
<reference evidence="5" key="1">
    <citation type="submission" date="2016-09" db="EMBL/GenBank/DDBJ databases">
        <authorList>
            <person name="Gulvik C.A."/>
        </authorList>
    </citation>
    <scope>NUCLEOTIDE SEQUENCE [LARGE SCALE GENOMIC DNA]</scope>
    <source>
        <strain evidence="5">LMG 8895</strain>
    </source>
</reference>
<feature type="transmembrane region" description="Helical" evidence="2">
    <location>
        <begin position="35"/>
        <end position="52"/>
    </location>
</feature>
<comment type="similarity">
    <text evidence="1">Belongs to the UPF0177 family.</text>
</comment>
<dbReference type="InterPro" id="IPR003675">
    <property type="entry name" value="Rce1/LyrA-like_dom"/>
</dbReference>
<dbReference type="Pfam" id="PF02517">
    <property type="entry name" value="Rce1-like"/>
    <property type="match status" value="1"/>
</dbReference>
<keyword evidence="2" id="KW-0812">Transmembrane</keyword>